<dbReference type="GO" id="GO:0006310">
    <property type="term" value="P:DNA recombination"/>
    <property type="evidence" value="ECO:0007669"/>
    <property type="project" value="UniProtKB-KW"/>
</dbReference>
<keyword evidence="22" id="KW-0863">Zinc-finger</keyword>
<dbReference type="PROSITE" id="PS50994">
    <property type="entry name" value="INTEGRASE"/>
    <property type="match status" value="1"/>
</dbReference>
<keyword evidence="20" id="KW-0496">Mitochondrion</keyword>
<feature type="coiled-coil region" evidence="23">
    <location>
        <begin position="1216"/>
        <end position="1271"/>
    </location>
</feature>
<keyword evidence="11" id="KW-0255">Endonuclease</keyword>
<evidence type="ECO:0000256" key="13">
    <source>
        <dbReference type="ARBA" id="ARBA00022840"/>
    </source>
</evidence>
<evidence type="ECO:0000313" key="32">
    <source>
        <dbReference type="Proteomes" id="UP000091967"/>
    </source>
</evidence>
<comment type="caution">
    <text evidence="31">The sequence shown here is derived from an EMBL/GenBank/DDBJ whole genome shotgun (WGS) entry which is preliminary data.</text>
</comment>
<dbReference type="FunFam" id="3.30.420.10:FF:000032">
    <property type="entry name" value="Retrovirus-related Pol polyprotein from transposon 297-like Protein"/>
    <property type="match status" value="1"/>
</dbReference>
<keyword evidence="9" id="KW-0547">Nucleotide-binding</keyword>
<dbReference type="InterPro" id="IPR036397">
    <property type="entry name" value="RNaseH_sf"/>
</dbReference>
<evidence type="ECO:0000256" key="17">
    <source>
        <dbReference type="ARBA" id="ARBA00022918"/>
    </source>
</evidence>
<feature type="compositionally biased region" description="Basic and acidic residues" evidence="24">
    <location>
        <begin position="1341"/>
        <end position="1353"/>
    </location>
</feature>
<dbReference type="STRING" id="36050.A0A1B8A5D4"/>
<dbReference type="Pfam" id="PF00078">
    <property type="entry name" value="RVT_1"/>
    <property type="match status" value="1"/>
</dbReference>
<dbReference type="InterPro" id="IPR001878">
    <property type="entry name" value="Znf_CCHC"/>
</dbReference>
<keyword evidence="18" id="KW-0239">DNA-directed DNA polymerase</keyword>
<dbReference type="InterPro" id="IPR021109">
    <property type="entry name" value="Peptidase_aspartic_dom_sf"/>
</dbReference>
<feature type="region of interest" description="Disordered" evidence="24">
    <location>
        <begin position="2308"/>
        <end position="2329"/>
    </location>
</feature>
<dbReference type="Pfam" id="PF00270">
    <property type="entry name" value="DEAD"/>
    <property type="match status" value="1"/>
</dbReference>
<keyword evidence="21" id="KW-0233">DNA recombination</keyword>
<dbReference type="PANTHER" id="PTHR37984:SF5">
    <property type="entry name" value="PROTEIN NYNRIN-LIKE"/>
    <property type="match status" value="1"/>
</dbReference>
<evidence type="ECO:0000256" key="12">
    <source>
        <dbReference type="ARBA" id="ARBA00022801"/>
    </source>
</evidence>
<feature type="region of interest" description="Disordered" evidence="24">
    <location>
        <begin position="1602"/>
        <end position="1641"/>
    </location>
</feature>
<keyword evidence="14" id="KW-0460">Magnesium</keyword>
<dbReference type="CDD" id="cd01647">
    <property type="entry name" value="RT_LTR"/>
    <property type="match status" value="1"/>
</dbReference>
<evidence type="ECO:0000256" key="7">
    <source>
        <dbReference type="ARBA" id="ARBA00022722"/>
    </source>
</evidence>
<proteinExistence type="predicted"/>
<feature type="region of interest" description="Disordered" evidence="24">
    <location>
        <begin position="233"/>
        <end position="266"/>
    </location>
</feature>
<keyword evidence="22" id="KW-0862">Zinc</keyword>
<dbReference type="Pfam" id="PF24626">
    <property type="entry name" value="SH3_Tf2-1"/>
    <property type="match status" value="1"/>
</dbReference>
<dbReference type="Pfam" id="PF16297">
    <property type="entry name" value="DUF4939"/>
    <property type="match status" value="1"/>
</dbReference>
<dbReference type="PROSITE" id="PS50013">
    <property type="entry name" value="CHROMO_2"/>
    <property type="match status" value="1"/>
</dbReference>
<keyword evidence="19" id="KW-0238">DNA-binding</keyword>
<evidence type="ECO:0000256" key="2">
    <source>
        <dbReference type="ARBA" id="ARBA00011353"/>
    </source>
</evidence>
<evidence type="ECO:0000259" key="28">
    <source>
        <dbReference type="PROSITE" id="PS50994"/>
    </source>
</evidence>
<dbReference type="SMART" id="SM00487">
    <property type="entry name" value="DEXDc"/>
    <property type="match status" value="1"/>
</dbReference>
<dbReference type="SUPFAM" id="SSF53098">
    <property type="entry name" value="Ribonuclease H-like"/>
    <property type="match status" value="1"/>
</dbReference>
<evidence type="ECO:0000259" key="25">
    <source>
        <dbReference type="PROSITE" id="PS50013"/>
    </source>
</evidence>
<evidence type="ECO:0000259" key="29">
    <source>
        <dbReference type="PROSITE" id="PS51192"/>
    </source>
</evidence>
<dbReference type="InterPro" id="IPR032549">
    <property type="entry name" value="DUF4939"/>
</dbReference>
<dbReference type="PROSITE" id="PS51192">
    <property type="entry name" value="HELICASE_ATP_BIND_1"/>
    <property type="match status" value="1"/>
</dbReference>
<feature type="compositionally biased region" description="Low complexity" evidence="24">
    <location>
        <begin position="1330"/>
        <end position="1340"/>
    </location>
</feature>
<keyword evidence="5" id="KW-0808">Transferase</keyword>
<reference evidence="31 32" key="1">
    <citation type="submission" date="2016-06" db="EMBL/GenBank/DDBJ databases">
        <title>Living apart together: crosstalk between the core and supernumerary genomes in a fungal plant pathogen.</title>
        <authorList>
            <person name="Vanheule A."/>
            <person name="Audenaert K."/>
            <person name="Warris S."/>
            <person name="Van De Geest H."/>
            <person name="Schijlen E."/>
            <person name="Hofte M."/>
            <person name="De Saeger S."/>
            <person name="Haesaert G."/>
            <person name="Waalwijk C."/>
            <person name="Van Der Lee T."/>
        </authorList>
    </citation>
    <scope>NUCLEOTIDE SEQUENCE [LARGE SCALE GENOMIC DNA]</scope>
    <source>
        <strain evidence="31 32">2516</strain>
    </source>
</reference>
<dbReference type="CDD" id="cd00024">
    <property type="entry name" value="CD_CSD"/>
    <property type="match status" value="1"/>
</dbReference>
<evidence type="ECO:0000256" key="5">
    <source>
        <dbReference type="ARBA" id="ARBA00022679"/>
    </source>
</evidence>
<dbReference type="GO" id="GO:0003887">
    <property type="term" value="F:DNA-directed DNA polymerase activity"/>
    <property type="evidence" value="ECO:0007669"/>
    <property type="project" value="UniProtKB-KW"/>
</dbReference>
<dbReference type="SMART" id="SM00343">
    <property type="entry name" value="ZnF_C2HC"/>
    <property type="match status" value="1"/>
</dbReference>
<dbReference type="Gene3D" id="2.40.70.10">
    <property type="entry name" value="Acid Proteases"/>
    <property type="match status" value="1"/>
</dbReference>
<feature type="domain" description="Chromo" evidence="25">
    <location>
        <begin position="2811"/>
        <end position="2873"/>
    </location>
</feature>
<comment type="subunit">
    <text evidence="2">Component of the NuA4 histone acetyltransferase complex.</text>
</comment>
<evidence type="ECO:0000256" key="11">
    <source>
        <dbReference type="ARBA" id="ARBA00022759"/>
    </source>
</evidence>
<keyword evidence="13" id="KW-0067">ATP-binding</keyword>
<dbReference type="SMART" id="SM00298">
    <property type="entry name" value="CHROMO"/>
    <property type="match status" value="1"/>
</dbReference>
<dbReference type="GO" id="GO:0006338">
    <property type="term" value="P:chromatin remodeling"/>
    <property type="evidence" value="ECO:0007669"/>
    <property type="project" value="UniProtKB-ARBA"/>
</dbReference>
<dbReference type="InterPro" id="IPR043128">
    <property type="entry name" value="Rev_trsase/Diguanyl_cyclase"/>
</dbReference>
<accession>A0A1B8A5D4</accession>
<feature type="domain" description="Helicase C-terminal" evidence="30">
    <location>
        <begin position="1040"/>
        <end position="1241"/>
    </location>
</feature>
<dbReference type="InterPro" id="IPR041588">
    <property type="entry name" value="Integrase_H2C2"/>
</dbReference>
<keyword evidence="16" id="KW-0229">DNA integration</keyword>
<dbReference type="GO" id="GO:0004190">
    <property type="term" value="F:aspartic-type endopeptidase activity"/>
    <property type="evidence" value="ECO:0007669"/>
    <property type="project" value="UniProtKB-KW"/>
</dbReference>
<dbReference type="EC" id="2.7.7.49" evidence="3"/>
<feature type="compositionally biased region" description="Basic and acidic residues" evidence="24">
    <location>
        <begin position="2314"/>
        <end position="2329"/>
    </location>
</feature>
<dbReference type="GO" id="GO:0005739">
    <property type="term" value="C:mitochondrion"/>
    <property type="evidence" value="ECO:0007669"/>
    <property type="project" value="UniProtKB-SubCell"/>
</dbReference>
<dbReference type="InterPro" id="IPR001584">
    <property type="entry name" value="Integrase_cat-core"/>
</dbReference>
<evidence type="ECO:0000256" key="18">
    <source>
        <dbReference type="ARBA" id="ARBA00022932"/>
    </source>
</evidence>
<dbReference type="InterPro" id="IPR036875">
    <property type="entry name" value="Znf_CCHC_sf"/>
</dbReference>
<evidence type="ECO:0000256" key="23">
    <source>
        <dbReference type="SAM" id="Coils"/>
    </source>
</evidence>
<dbReference type="Gene3D" id="4.10.60.10">
    <property type="entry name" value="Zinc finger, CCHC-type"/>
    <property type="match status" value="1"/>
</dbReference>
<dbReference type="InterPro" id="IPR027417">
    <property type="entry name" value="P-loop_NTPase"/>
</dbReference>
<dbReference type="GO" id="GO:0003677">
    <property type="term" value="F:DNA binding"/>
    <property type="evidence" value="ECO:0007669"/>
    <property type="project" value="UniProtKB-KW"/>
</dbReference>
<dbReference type="GO" id="GO:0005634">
    <property type="term" value="C:nucleus"/>
    <property type="evidence" value="ECO:0007669"/>
    <property type="project" value="UniProtKB-ARBA"/>
</dbReference>
<feature type="domain" description="CCHC-type" evidence="26">
    <location>
        <begin position="1573"/>
        <end position="1588"/>
    </location>
</feature>
<dbReference type="EMBL" id="LYXU01000139">
    <property type="protein sequence ID" value="OBS15698.1"/>
    <property type="molecule type" value="Genomic_DNA"/>
</dbReference>
<dbReference type="GO" id="GO:0015074">
    <property type="term" value="P:DNA integration"/>
    <property type="evidence" value="ECO:0007669"/>
    <property type="project" value="UniProtKB-KW"/>
</dbReference>
<dbReference type="Gene3D" id="1.10.340.70">
    <property type="match status" value="1"/>
</dbReference>
<dbReference type="PROSITE" id="PS50158">
    <property type="entry name" value="ZF_CCHC"/>
    <property type="match status" value="1"/>
</dbReference>
<evidence type="ECO:0000256" key="1">
    <source>
        <dbReference type="ARBA" id="ARBA00004173"/>
    </source>
</evidence>
<organism evidence="31 32">
    <name type="scientific">Fusarium poae</name>
    <dbReference type="NCBI Taxonomy" id="36050"/>
    <lineage>
        <taxon>Eukaryota</taxon>
        <taxon>Fungi</taxon>
        <taxon>Dikarya</taxon>
        <taxon>Ascomycota</taxon>
        <taxon>Pezizomycotina</taxon>
        <taxon>Sordariomycetes</taxon>
        <taxon>Hypocreomycetidae</taxon>
        <taxon>Hypocreales</taxon>
        <taxon>Nectriaceae</taxon>
        <taxon>Fusarium</taxon>
    </lineage>
</organism>
<dbReference type="FunFam" id="3.30.70.270:FF:000063">
    <property type="entry name" value="Zinc knuckle domaincontaining protein"/>
    <property type="match status" value="1"/>
</dbReference>
<keyword evidence="6" id="KW-0548">Nucleotidyltransferase</keyword>
<name>A0A1B8A5D4_FUSPO</name>
<evidence type="ECO:0000313" key="31">
    <source>
        <dbReference type="EMBL" id="OBS15698.1"/>
    </source>
</evidence>
<dbReference type="SUPFAM" id="SSF54160">
    <property type="entry name" value="Chromo domain-like"/>
    <property type="match status" value="1"/>
</dbReference>
<dbReference type="Gene3D" id="3.40.50.300">
    <property type="entry name" value="P-loop containing nucleotide triphosphate hydrolases"/>
    <property type="match status" value="2"/>
</dbReference>
<dbReference type="PANTHER" id="PTHR37984">
    <property type="entry name" value="PROTEIN CBG26694"/>
    <property type="match status" value="1"/>
</dbReference>
<evidence type="ECO:0000256" key="19">
    <source>
        <dbReference type="ARBA" id="ARBA00023125"/>
    </source>
</evidence>
<evidence type="ECO:0000259" key="27">
    <source>
        <dbReference type="PROSITE" id="PS50878"/>
    </source>
</evidence>
<dbReference type="Gene3D" id="3.10.10.10">
    <property type="entry name" value="HIV Type 1 Reverse Transcriptase, subunit A, domain 1"/>
    <property type="match status" value="1"/>
</dbReference>
<keyword evidence="10" id="KW-0064">Aspartyl protease</keyword>
<dbReference type="InterPro" id="IPR012337">
    <property type="entry name" value="RNaseH-like_sf"/>
</dbReference>
<dbReference type="Pfam" id="PF17921">
    <property type="entry name" value="Integrase_H2C2"/>
    <property type="match status" value="1"/>
</dbReference>
<evidence type="ECO:0000256" key="4">
    <source>
        <dbReference type="ARBA" id="ARBA00022670"/>
    </source>
</evidence>
<protein>
    <recommendedName>
        <fullName evidence="3">RNA-directed DNA polymerase</fullName>
        <ecNumber evidence="3">2.7.7.49</ecNumber>
    </recommendedName>
</protein>
<dbReference type="GO" id="GO:0003964">
    <property type="term" value="F:RNA-directed DNA polymerase activity"/>
    <property type="evidence" value="ECO:0007669"/>
    <property type="project" value="UniProtKB-KW"/>
</dbReference>
<dbReference type="Gene3D" id="2.40.50.40">
    <property type="match status" value="1"/>
</dbReference>
<dbReference type="InterPro" id="IPR000477">
    <property type="entry name" value="RT_dom"/>
</dbReference>
<evidence type="ECO:0000259" key="30">
    <source>
        <dbReference type="PROSITE" id="PS51194"/>
    </source>
</evidence>
<dbReference type="InterPro" id="IPR014001">
    <property type="entry name" value="Helicase_ATP-bd"/>
</dbReference>
<evidence type="ECO:0000256" key="21">
    <source>
        <dbReference type="ARBA" id="ARBA00023172"/>
    </source>
</evidence>
<dbReference type="Gene3D" id="3.30.70.270">
    <property type="match status" value="2"/>
</dbReference>
<gene>
    <name evidence="31" type="ORF">FPOA_13507</name>
</gene>
<evidence type="ECO:0000256" key="20">
    <source>
        <dbReference type="ARBA" id="ARBA00023128"/>
    </source>
</evidence>
<evidence type="ECO:0000256" key="24">
    <source>
        <dbReference type="SAM" id="MobiDB-lite"/>
    </source>
</evidence>
<feature type="domain" description="Helicase ATP-binding" evidence="29">
    <location>
        <begin position="842"/>
        <end position="1012"/>
    </location>
</feature>
<dbReference type="PROSITE" id="PS51194">
    <property type="entry name" value="HELICASE_CTER"/>
    <property type="match status" value="1"/>
</dbReference>
<feature type="compositionally biased region" description="Basic residues" evidence="24">
    <location>
        <begin position="1529"/>
        <end position="1540"/>
    </location>
</feature>
<evidence type="ECO:0000256" key="3">
    <source>
        <dbReference type="ARBA" id="ARBA00012493"/>
    </source>
</evidence>
<dbReference type="CDD" id="cd09274">
    <property type="entry name" value="RNase_HI_RT_Ty3"/>
    <property type="match status" value="1"/>
</dbReference>
<dbReference type="Gene3D" id="3.30.420.10">
    <property type="entry name" value="Ribonuclease H-like superfamily/Ribonuclease H"/>
    <property type="match status" value="1"/>
</dbReference>
<evidence type="ECO:0000256" key="22">
    <source>
        <dbReference type="PROSITE-ProRule" id="PRU00047"/>
    </source>
</evidence>
<dbReference type="SMART" id="SM00490">
    <property type="entry name" value="HELICc"/>
    <property type="match status" value="1"/>
</dbReference>
<feature type="domain" description="Integrase catalytic" evidence="28">
    <location>
        <begin position="2501"/>
        <end position="2665"/>
    </location>
</feature>
<dbReference type="InterPro" id="IPR041373">
    <property type="entry name" value="RT_RNaseH"/>
</dbReference>
<comment type="subcellular location">
    <subcellularLocation>
        <location evidence="1">Mitochondrion</location>
    </subcellularLocation>
</comment>
<evidence type="ECO:0000256" key="9">
    <source>
        <dbReference type="ARBA" id="ARBA00022741"/>
    </source>
</evidence>
<keyword evidence="8" id="KW-0479">Metal-binding</keyword>
<keyword evidence="15" id="KW-0694">RNA-binding</keyword>
<feature type="domain" description="Reverse transcriptase" evidence="27">
    <location>
        <begin position="1924"/>
        <end position="2103"/>
    </location>
</feature>
<evidence type="ECO:0000259" key="26">
    <source>
        <dbReference type="PROSITE" id="PS50158"/>
    </source>
</evidence>
<dbReference type="GO" id="GO:0003723">
    <property type="term" value="F:RNA binding"/>
    <property type="evidence" value="ECO:0007669"/>
    <property type="project" value="UniProtKB-KW"/>
</dbReference>
<evidence type="ECO:0000256" key="6">
    <source>
        <dbReference type="ARBA" id="ARBA00022695"/>
    </source>
</evidence>
<keyword evidence="7" id="KW-0540">Nuclease</keyword>
<dbReference type="GO" id="GO:0005524">
    <property type="term" value="F:ATP binding"/>
    <property type="evidence" value="ECO:0007669"/>
    <property type="project" value="UniProtKB-KW"/>
</dbReference>
<sequence>MLQSLRKAPHARYWIVNPARGAETTDADGDPATERADDGVTAGDALLLQTVRACEKDLKKAETERQRQVEAPGGVDTESRWVQFMKWSAHLQQRDKPTLYQAGLSPASAAVEQRMWPRERREANQRLRELTESFRRELGRCMERLDRVPDETLEWLGSIDPTKPVSTPFGRKQQSDTMDRYSACWQRYLCYCVRIQALGRDGAKAEHGIRFTEEQWNSLADIVQRLDTVVDKKKRQGQQQVTKGSREGDRGEGEEEEEEEEDPDKEALDEAVFDFCIKSIKQKLGKKQYYNPLLHFTAVLGVKEDGTWVPSHTHTRFLAGFLWCGRILMLEHFFEDDPYDSDDSNCDTSFAAIDRFQKGHRDWLATGSYTPFSAIIQWMTYGRGYRNQEGGQARVLWDSNGMTLNYLGDKITVNSFQRAAQAFVREAEGWLDKLMGGQWSQIRETIRLQDIADSLVFEGPGRSFATNRKNAWLKPGAEKLTRLLGTTLWKIVDAGNGGSRVECRKRAMDEYLGWLRQFRSSMFPVVHVWGGQPGRGPEVSTLKHCDTDQLPKNVFVFDGQVVLITDRDKSKGLNGKQGRKVARFLPEGPSLMMVAYVAWLLPFEKVLHRLSGIRGPSEAISPWLWKSAEKGIWDTAKLSKQLALVTGVQIGVQLTVSSYRHVAIEMGRRIKGLIVQQVELEAAVADSDDEAADPLTGEAHRRPKVEYVWDIQATHGSRIARNHYAVNLQFPSQLQPEMLSNFREISRLWHQFLARTDGDFGDRKRRAHDDDIMPVVDRSAKRQRLAIDREQATSPRLPLDGDLAPRYEDAEIDAGLKRMLGEDAGWKTAQQRDGMYRIMRLENDGIRSELLIVVLPTGGGKSILFMLPAFMEDERGTGGGPVSIVVVPFVSLVQDLVSRARELGIDCMEWRNDIDQERDERQRDARLVVVSADVAVSEGFTAYVESIRGRGLLERVFFDECHTAIMDVSYRERLGLLTGLHRFGCPLVMLTATLPVSMEDWFRERMLAQDATIIRAPTMRVNIRYRVKQVRPGKTAIEDGVVAAMKAIEERMETAQRGVVYCRSIKQCEAIAAMVGYKAYHSKLTREARVSAVQDWVDGRDGQRWIAATTGLGTGVDIRGIVGVIHAGPPFGLVDFVQQTGRGGRQRGEVVDSVIVTDGRAGWANEFGSDIDHMNPPNRWTPNAMSARPLPPFLPDSVESFRDHAPEHLDDWFEYFRNVYTYAENAQNRISQLENETQNMKDKHQGLEQSLQQITTERNFARAQLEYTEQQHEKALKRKDDNIFEARLAERRALDATRPTVPTIREPPETSAPAELRVATPMGTTPPPSSRSTESTSLTERLPDPDKFEGERSDLRRFVSQIHSKLKANHDRFPTRLARMSYVTGRLKGRAYAQVLPHIKAGECQLPDYQDIIDLLERAFGDPNRINNARAELFRLRQTHKDFSTFFAEFQRLALEGEMSEEALPTLLEQAVSRELRGMLIHNPPPSYKYHDLATFLQELENRRRRFAAEPQPASRKTNMPLKEYPQTLRKKSPSPRRGRSPPENRQPAGEPMDLSNQRRYNRPNQRRENNQCFRCGSANHYLRDCPEPDTRPTRLRQATFAYSPNRTSQPPSPHSPTSSRASSRRSRHSRGRQENGIKLSAASVHGIPIENENNQRSNLMILPASLNVAGREPIPSYAMTDSGAEGKGFIDESWAKSQNLKFRPLKRTFEIEVFDGRPAESGKVAYYVRAGLRIADHEQKSMIFYVTQLASYPIVLGMPWLKQHDPQVGFAAHTFTFNSPYCQKFCNTPTKPTRIKALQTVPKKFMRQMKGSIPPALEGKDILPVSLRTARIYSQKDRYRLFTVTLKQLDYLLKPEPEAFVLPEELREFQDVFSPKEAEKLPPHRSGDHHIELTPGGKLPFGPLYGMSRNELTALREWLDENLRKGFIRPSSSPVASPVLFVKKPGGGLRFCVDYRALNNITVKDRYPLPLIKESLNNLSGMKYFSRIDIVSAFNNLRIKEGQEYLTAFRTRFGLYESLVMPFGLTGAPATFQRYINDALREYLDIFCTAYLDDILIYSRTREEHVEQLKMVLEKLRAAGLFANPAKCEFMVTETKFLGLIVGRDGIRMDPAKIETVKNWQTPTCLTDVQAFTGFANFYRRFIRDFSKLTAPLNHLTKKDVPFVWDETCEKAFRDLKGAFTSAPILRPFDWTKDVILETDASDYVSAGVLSQYDDDGRLHPVAFFSKKHTSTECNYEIYDKELMAIIRCFEEWRPELEGAPSPIKVITDHKNLEYFTTTKLLNRRQARWSEFLSRFNFQITYRPGKQGVKPDALTRRSEDLPKEGDERLAHQSQVVLKKENWQLPPLRVQRARIRHPLQQNQPAPTPEEPSLSIELPEEIDRLLNEGYQTDEDLQSILQALRTDAPRHPKITLAECKIVQERLLYRDRIYIPSHDALKTALLKACHEHPIAGHPGRARTYDLLSRDYYWPGMLAYIEQWVKNCHTCRRANPAREAKQGVLKPLPIPERAWQHVSMDFITHLPPSEGNDAILIIACRLTKMRHIIACKGTCDAEDAAHYYLKEVWKLHGLPQTIVSDRGPQFVAEFWQKLTKQLSISSLLSTAYHPETDGQTERLNAVLEQYLRAYVSYLQDDWNRWLPLAEFAANSLKSETTGVSPFFANYGFHPRMGFEPTITVRGTPATRDAEQFAKTMNDILEHLRSESIAAQARYEAQANRHRRPARRYQVGDSVWLDARNIKTLRPQKKLDWKNIGPLKIGKVISPYAYRLELPASMKIHPVFHTSLLKPAATNPLPGQNVDPPPPVEAEGVEEWEVEDIVDSRWDRRGRGGRPRLKYTVKWAGYADPTEVPAAYVGNAAEIVANFHRRYPDKPGPQ</sequence>
<dbReference type="PROSITE" id="PS50878">
    <property type="entry name" value="RT_POL"/>
    <property type="match status" value="1"/>
</dbReference>
<dbReference type="GO" id="GO:0006508">
    <property type="term" value="P:proteolysis"/>
    <property type="evidence" value="ECO:0007669"/>
    <property type="project" value="UniProtKB-KW"/>
</dbReference>
<evidence type="ECO:0000256" key="14">
    <source>
        <dbReference type="ARBA" id="ARBA00022842"/>
    </source>
</evidence>
<evidence type="ECO:0000256" key="15">
    <source>
        <dbReference type="ARBA" id="ARBA00022884"/>
    </source>
</evidence>
<feature type="region of interest" description="Disordered" evidence="24">
    <location>
        <begin position="1508"/>
        <end position="1569"/>
    </location>
</feature>
<dbReference type="InterPro" id="IPR001650">
    <property type="entry name" value="Helicase_C-like"/>
</dbReference>
<dbReference type="SUPFAM" id="SSF52540">
    <property type="entry name" value="P-loop containing nucleoside triphosphate hydrolases"/>
    <property type="match status" value="1"/>
</dbReference>
<dbReference type="GO" id="GO:0008270">
    <property type="term" value="F:zinc ion binding"/>
    <property type="evidence" value="ECO:0007669"/>
    <property type="project" value="UniProtKB-KW"/>
</dbReference>
<dbReference type="Pfam" id="PF00271">
    <property type="entry name" value="Helicase_C"/>
    <property type="match status" value="1"/>
</dbReference>
<keyword evidence="17" id="KW-0695">RNA-directed DNA polymerase</keyword>
<dbReference type="InterPro" id="IPR050951">
    <property type="entry name" value="Retrovirus_Pol_polyprotein"/>
</dbReference>
<dbReference type="GO" id="GO:0004519">
    <property type="term" value="F:endonuclease activity"/>
    <property type="evidence" value="ECO:0007669"/>
    <property type="project" value="UniProtKB-KW"/>
</dbReference>
<dbReference type="InterPro" id="IPR043502">
    <property type="entry name" value="DNA/RNA_pol_sf"/>
</dbReference>
<dbReference type="CDD" id="cd00303">
    <property type="entry name" value="retropepsin_like"/>
    <property type="match status" value="1"/>
</dbReference>
<feature type="region of interest" description="Disordered" evidence="24">
    <location>
        <begin position="1294"/>
        <end position="1353"/>
    </location>
</feature>
<evidence type="ECO:0000256" key="10">
    <source>
        <dbReference type="ARBA" id="ARBA00022750"/>
    </source>
</evidence>
<dbReference type="SUPFAM" id="SSF57756">
    <property type="entry name" value="Retrovirus zinc finger-like domains"/>
    <property type="match status" value="1"/>
</dbReference>
<dbReference type="InterPro" id="IPR016197">
    <property type="entry name" value="Chromo-like_dom_sf"/>
</dbReference>
<dbReference type="Proteomes" id="UP000091967">
    <property type="component" value="Unassembled WGS sequence"/>
</dbReference>
<dbReference type="InterPro" id="IPR000953">
    <property type="entry name" value="Chromo/chromo_shadow_dom"/>
</dbReference>
<dbReference type="InterPro" id="IPR056924">
    <property type="entry name" value="SH3_Tf2-1"/>
</dbReference>
<dbReference type="InterPro" id="IPR011545">
    <property type="entry name" value="DEAD/DEAH_box_helicase_dom"/>
</dbReference>
<feature type="compositionally biased region" description="Acidic residues" evidence="24">
    <location>
        <begin position="252"/>
        <end position="266"/>
    </location>
</feature>
<keyword evidence="12" id="KW-0378">Hydrolase</keyword>
<dbReference type="Pfam" id="PF17917">
    <property type="entry name" value="RT_RNaseH"/>
    <property type="match status" value="1"/>
</dbReference>
<keyword evidence="32" id="KW-1185">Reference proteome</keyword>
<evidence type="ECO:0000256" key="8">
    <source>
        <dbReference type="ARBA" id="ARBA00022723"/>
    </source>
</evidence>
<dbReference type="Pfam" id="PF00665">
    <property type="entry name" value="rve"/>
    <property type="match status" value="1"/>
</dbReference>
<keyword evidence="23" id="KW-0175">Coiled coil</keyword>
<dbReference type="SUPFAM" id="SSF56672">
    <property type="entry name" value="DNA/RNA polymerases"/>
    <property type="match status" value="1"/>
</dbReference>
<keyword evidence="4" id="KW-0645">Protease</keyword>
<evidence type="ECO:0000256" key="16">
    <source>
        <dbReference type="ARBA" id="ARBA00022908"/>
    </source>
</evidence>